<reference evidence="1" key="2">
    <citation type="journal article" date="2015" name="Fish Shellfish Immunol.">
        <title>Early steps in the European eel (Anguilla anguilla)-Vibrio vulnificus interaction in the gills: Role of the RtxA13 toxin.</title>
        <authorList>
            <person name="Callol A."/>
            <person name="Pajuelo D."/>
            <person name="Ebbesson L."/>
            <person name="Teles M."/>
            <person name="MacKenzie S."/>
            <person name="Amaro C."/>
        </authorList>
    </citation>
    <scope>NUCLEOTIDE SEQUENCE</scope>
</reference>
<reference evidence="1" key="1">
    <citation type="submission" date="2014-11" db="EMBL/GenBank/DDBJ databases">
        <authorList>
            <person name="Amaro Gonzalez C."/>
        </authorList>
    </citation>
    <scope>NUCLEOTIDE SEQUENCE</scope>
</reference>
<dbReference type="AlphaFoldDB" id="A0A0E9XTY8"/>
<proteinExistence type="predicted"/>
<accession>A0A0E9XTY8</accession>
<organism evidence="1">
    <name type="scientific">Anguilla anguilla</name>
    <name type="common">European freshwater eel</name>
    <name type="synonym">Muraena anguilla</name>
    <dbReference type="NCBI Taxonomy" id="7936"/>
    <lineage>
        <taxon>Eukaryota</taxon>
        <taxon>Metazoa</taxon>
        <taxon>Chordata</taxon>
        <taxon>Craniata</taxon>
        <taxon>Vertebrata</taxon>
        <taxon>Euteleostomi</taxon>
        <taxon>Actinopterygii</taxon>
        <taxon>Neopterygii</taxon>
        <taxon>Teleostei</taxon>
        <taxon>Anguilliformes</taxon>
        <taxon>Anguillidae</taxon>
        <taxon>Anguilla</taxon>
    </lineage>
</organism>
<name>A0A0E9XTY8_ANGAN</name>
<protein>
    <submittedName>
        <fullName evidence="1">Uncharacterized protein</fullName>
    </submittedName>
</protein>
<sequence length="34" mass="3755">MGAGQPDMKWVLKMSKRGMLTRMTCSFGGGKIYS</sequence>
<evidence type="ECO:0000313" key="1">
    <source>
        <dbReference type="EMBL" id="JAI05154.1"/>
    </source>
</evidence>
<dbReference type="EMBL" id="GBXM01003424">
    <property type="protein sequence ID" value="JAI05154.1"/>
    <property type="molecule type" value="Transcribed_RNA"/>
</dbReference>